<evidence type="ECO:0000256" key="1">
    <source>
        <dbReference type="ARBA" id="ARBA00000642"/>
    </source>
</evidence>
<evidence type="ECO:0000256" key="5">
    <source>
        <dbReference type="ARBA" id="ARBA00022679"/>
    </source>
</evidence>
<keyword evidence="9" id="KW-0324">Glycolysis</keyword>
<keyword evidence="8" id="KW-0067">ATP-binding</keyword>
<keyword evidence="6" id="KW-0547">Nucleotide-binding</keyword>
<dbReference type="InterPro" id="IPR001576">
    <property type="entry name" value="Phosphoglycerate_kinase"/>
</dbReference>
<dbReference type="PRINTS" id="PR00477">
    <property type="entry name" value="PHGLYCKINASE"/>
</dbReference>
<dbReference type="InterPro" id="IPR036043">
    <property type="entry name" value="Phosphoglycerate_kinase_sf"/>
</dbReference>
<dbReference type="EMBL" id="DRTV01000085">
    <property type="protein sequence ID" value="HHF58003.1"/>
    <property type="molecule type" value="Genomic_DNA"/>
</dbReference>
<evidence type="ECO:0000256" key="7">
    <source>
        <dbReference type="ARBA" id="ARBA00022777"/>
    </source>
</evidence>
<protein>
    <recommendedName>
        <fullName evidence="4 10">Phosphoglycerate kinase</fullName>
        <ecNumber evidence="4 10">2.7.2.3</ecNumber>
    </recommendedName>
</protein>
<dbReference type="Proteomes" id="UP000886014">
    <property type="component" value="Unassembled WGS sequence"/>
</dbReference>
<evidence type="ECO:0000256" key="8">
    <source>
        <dbReference type="ARBA" id="ARBA00022840"/>
    </source>
</evidence>
<dbReference type="PANTHER" id="PTHR11406:SF23">
    <property type="entry name" value="PHOSPHOGLYCERATE KINASE 1, CHLOROPLASTIC-RELATED"/>
    <property type="match status" value="1"/>
</dbReference>
<comment type="similarity">
    <text evidence="3 10">Belongs to the phosphoglycerate kinase family.</text>
</comment>
<keyword evidence="7 10" id="KW-0418">Kinase</keyword>
<dbReference type="AlphaFoldDB" id="A0A7C5I4C9"/>
<evidence type="ECO:0000313" key="11">
    <source>
        <dbReference type="EMBL" id="HHF58003.1"/>
    </source>
</evidence>
<dbReference type="GO" id="GO:0004618">
    <property type="term" value="F:phosphoglycerate kinase activity"/>
    <property type="evidence" value="ECO:0007669"/>
    <property type="project" value="UniProtKB-EC"/>
</dbReference>
<dbReference type="GO" id="GO:0006096">
    <property type="term" value="P:glycolytic process"/>
    <property type="evidence" value="ECO:0007669"/>
    <property type="project" value="UniProtKB-KW"/>
</dbReference>
<evidence type="ECO:0000256" key="4">
    <source>
        <dbReference type="ARBA" id="ARBA00013061"/>
    </source>
</evidence>
<sequence>NKVSEFLKSEKILLPIDHVAVSEISENAEIKIIKGDIEEGLIGVDIGPETLKLYTENIPDHGTLFWNGPMGVFEIDKFSKGSIGIAQAIKEATSKGLYTVIGGGDTVSAIHKAGLEDEDFSHVSTGGGATLEFLAGINLPGIEMLEDK</sequence>
<dbReference type="PANTHER" id="PTHR11406">
    <property type="entry name" value="PHOSPHOGLYCERATE KINASE"/>
    <property type="match status" value="1"/>
</dbReference>
<organism evidence="11">
    <name type="scientific">candidate division WOR-3 bacterium</name>
    <dbReference type="NCBI Taxonomy" id="2052148"/>
    <lineage>
        <taxon>Bacteria</taxon>
        <taxon>Bacteria division WOR-3</taxon>
    </lineage>
</organism>
<dbReference type="Gene3D" id="3.40.50.1260">
    <property type="entry name" value="Phosphoglycerate kinase, N-terminal domain"/>
    <property type="match status" value="1"/>
</dbReference>
<dbReference type="SUPFAM" id="SSF53748">
    <property type="entry name" value="Phosphoglycerate kinase"/>
    <property type="match status" value="1"/>
</dbReference>
<gene>
    <name evidence="11" type="primary">pgk</name>
    <name evidence="11" type="ORF">ENL41_01100</name>
</gene>
<comment type="catalytic activity">
    <reaction evidence="1 10">
        <text>(2R)-3-phosphoglycerate + ATP = (2R)-3-phospho-glyceroyl phosphate + ADP</text>
        <dbReference type="Rhea" id="RHEA:14801"/>
        <dbReference type="ChEBI" id="CHEBI:30616"/>
        <dbReference type="ChEBI" id="CHEBI:57604"/>
        <dbReference type="ChEBI" id="CHEBI:58272"/>
        <dbReference type="ChEBI" id="CHEBI:456216"/>
        <dbReference type="EC" id="2.7.2.3"/>
    </reaction>
</comment>
<feature type="non-terminal residue" evidence="11">
    <location>
        <position position="1"/>
    </location>
</feature>
<dbReference type="InterPro" id="IPR015824">
    <property type="entry name" value="Phosphoglycerate_kinase_N"/>
</dbReference>
<evidence type="ECO:0000256" key="6">
    <source>
        <dbReference type="ARBA" id="ARBA00022741"/>
    </source>
</evidence>
<proteinExistence type="inferred from homology"/>
<dbReference type="GO" id="GO:0005829">
    <property type="term" value="C:cytosol"/>
    <property type="evidence" value="ECO:0007669"/>
    <property type="project" value="TreeGrafter"/>
</dbReference>
<evidence type="ECO:0000256" key="9">
    <source>
        <dbReference type="ARBA" id="ARBA00023152"/>
    </source>
</evidence>
<reference evidence="11" key="1">
    <citation type="journal article" date="2020" name="mSystems">
        <title>Genome- and Community-Level Interaction Insights into Carbon Utilization and Element Cycling Functions of Hydrothermarchaeota in Hydrothermal Sediment.</title>
        <authorList>
            <person name="Zhou Z."/>
            <person name="Liu Y."/>
            <person name="Xu W."/>
            <person name="Pan J."/>
            <person name="Luo Z.H."/>
            <person name="Li M."/>
        </authorList>
    </citation>
    <scope>NUCLEOTIDE SEQUENCE [LARGE SCALE GENOMIC DNA]</scope>
    <source>
        <strain evidence="11">HyVt-94</strain>
    </source>
</reference>
<dbReference type="GO" id="GO:0006094">
    <property type="term" value="P:gluconeogenesis"/>
    <property type="evidence" value="ECO:0007669"/>
    <property type="project" value="TreeGrafter"/>
</dbReference>
<dbReference type="FunFam" id="3.40.50.1260:FF:000031">
    <property type="entry name" value="Phosphoglycerate kinase 1"/>
    <property type="match status" value="1"/>
</dbReference>
<dbReference type="GO" id="GO:0005524">
    <property type="term" value="F:ATP binding"/>
    <property type="evidence" value="ECO:0007669"/>
    <property type="project" value="UniProtKB-KW"/>
</dbReference>
<accession>A0A7C5I4C9</accession>
<evidence type="ECO:0000256" key="3">
    <source>
        <dbReference type="ARBA" id="ARBA00008982"/>
    </source>
</evidence>
<name>A0A7C5I4C9_UNCW3</name>
<evidence type="ECO:0000256" key="2">
    <source>
        <dbReference type="ARBA" id="ARBA00004838"/>
    </source>
</evidence>
<comment type="pathway">
    <text evidence="2">Carbohydrate degradation; glycolysis; pyruvate from D-glyceraldehyde 3-phosphate: step 2/5.</text>
</comment>
<dbReference type="Pfam" id="PF00162">
    <property type="entry name" value="PGK"/>
    <property type="match status" value="1"/>
</dbReference>
<dbReference type="EC" id="2.7.2.3" evidence="4 10"/>
<dbReference type="GO" id="GO:0043531">
    <property type="term" value="F:ADP binding"/>
    <property type="evidence" value="ECO:0007669"/>
    <property type="project" value="TreeGrafter"/>
</dbReference>
<keyword evidence="5 10" id="KW-0808">Transferase</keyword>
<evidence type="ECO:0000256" key="10">
    <source>
        <dbReference type="RuleBase" id="RU000532"/>
    </source>
</evidence>
<comment type="caution">
    <text evidence="11">The sequence shown here is derived from an EMBL/GenBank/DDBJ whole genome shotgun (WGS) entry which is preliminary data.</text>
</comment>